<organism evidence="1 2">
    <name type="scientific">Thalassiosira oceanica</name>
    <name type="common">Marine diatom</name>
    <dbReference type="NCBI Taxonomy" id="159749"/>
    <lineage>
        <taxon>Eukaryota</taxon>
        <taxon>Sar</taxon>
        <taxon>Stramenopiles</taxon>
        <taxon>Ochrophyta</taxon>
        <taxon>Bacillariophyta</taxon>
        <taxon>Coscinodiscophyceae</taxon>
        <taxon>Thalassiosirophycidae</taxon>
        <taxon>Thalassiosirales</taxon>
        <taxon>Thalassiosiraceae</taxon>
        <taxon>Thalassiosira</taxon>
    </lineage>
</organism>
<accession>K0R4Q1</accession>
<gene>
    <name evidence="1" type="ORF">THAOC_33096</name>
</gene>
<dbReference type="PROSITE" id="PS51257">
    <property type="entry name" value="PROKAR_LIPOPROTEIN"/>
    <property type="match status" value="1"/>
</dbReference>
<proteinExistence type="predicted"/>
<dbReference type="EMBL" id="AGNL01046230">
    <property type="protein sequence ID" value="EJK48138.1"/>
    <property type="molecule type" value="Genomic_DNA"/>
</dbReference>
<name>K0R4Q1_THAOC</name>
<dbReference type="AlphaFoldDB" id="K0R4Q1"/>
<evidence type="ECO:0000313" key="1">
    <source>
        <dbReference type="EMBL" id="EJK48138.1"/>
    </source>
</evidence>
<sequence>MRDLSYGCPQFGALSCPGLPAWTPWGEDPNPLLWFLGTLPIGRNDPVHLRPFAKVHIPRYLSTKISASPRVDQAALCAVRQ</sequence>
<protein>
    <submittedName>
        <fullName evidence="1">Uncharacterized protein</fullName>
    </submittedName>
</protein>
<reference evidence="1 2" key="1">
    <citation type="journal article" date="2012" name="Genome Biol.">
        <title>Genome and low-iron response of an oceanic diatom adapted to chronic iron limitation.</title>
        <authorList>
            <person name="Lommer M."/>
            <person name="Specht M."/>
            <person name="Roy A.S."/>
            <person name="Kraemer L."/>
            <person name="Andreson R."/>
            <person name="Gutowska M.A."/>
            <person name="Wolf J."/>
            <person name="Bergner S.V."/>
            <person name="Schilhabel M.B."/>
            <person name="Klostermeier U.C."/>
            <person name="Beiko R.G."/>
            <person name="Rosenstiel P."/>
            <person name="Hippler M."/>
            <person name="Laroche J."/>
        </authorList>
    </citation>
    <scope>NUCLEOTIDE SEQUENCE [LARGE SCALE GENOMIC DNA]</scope>
    <source>
        <strain evidence="1 2">CCMP1005</strain>
    </source>
</reference>
<comment type="caution">
    <text evidence="1">The sequence shown here is derived from an EMBL/GenBank/DDBJ whole genome shotgun (WGS) entry which is preliminary data.</text>
</comment>
<evidence type="ECO:0000313" key="2">
    <source>
        <dbReference type="Proteomes" id="UP000266841"/>
    </source>
</evidence>
<dbReference type="Proteomes" id="UP000266841">
    <property type="component" value="Unassembled WGS sequence"/>
</dbReference>
<keyword evidence="2" id="KW-1185">Reference proteome</keyword>